<accession>A0AC58S993</accession>
<reference evidence="2" key="2">
    <citation type="submission" date="2025-08" db="UniProtKB">
        <authorList>
            <consortium name="RefSeq"/>
        </authorList>
    </citation>
    <scope>IDENTIFICATION</scope>
    <source>
        <tissue evidence="2">Leaf</tissue>
    </source>
</reference>
<dbReference type="Proteomes" id="UP000790787">
    <property type="component" value="Chromosome 2"/>
</dbReference>
<keyword evidence="1" id="KW-1185">Reference proteome</keyword>
<reference evidence="1" key="1">
    <citation type="journal article" date="2014" name="Nat. Commun.">
        <title>The tobacco genome sequence and its comparison with those of tomato and potato.</title>
        <authorList>
            <person name="Sierro N."/>
            <person name="Battey J.N."/>
            <person name="Ouadi S."/>
            <person name="Bakaher N."/>
            <person name="Bovet L."/>
            <person name="Willig A."/>
            <person name="Goepfert S."/>
            <person name="Peitsch M.C."/>
            <person name="Ivanov N.V."/>
        </authorList>
    </citation>
    <scope>NUCLEOTIDE SEQUENCE [LARGE SCALE GENOMIC DNA]</scope>
</reference>
<proteinExistence type="predicted"/>
<organism evidence="1 2">
    <name type="scientific">Nicotiana tabacum</name>
    <name type="common">Common tobacco</name>
    <dbReference type="NCBI Taxonomy" id="4097"/>
    <lineage>
        <taxon>Eukaryota</taxon>
        <taxon>Viridiplantae</taxon>
        <taxon>Streptophyta</taxon>
        <taxon>Embryophyta</taxon>
        <taxon>Tracheophyta</taxon>
        <taxon>Spermatophyta</taxon>
        <taxon>Magnoliopsida</taxon>
        <taxon>eudicotyledons</taxon>
        <taxon>Gunneridae</taxon>
        <taxon>Pentapetalae</taxon>
        <taxon>asterids</taxon>
        <taxon>lamiids</taxon>
        <taxon>Solanales</taxon>
        <taxon>Solanaceae</taxon>
        <taxon>Nicotianoideae</taxon>
        <taxon>Nicotianeae</taxon>
        <taxon>Nicotiana</taxon>
    </lineage>
</organism>
<name>A0AC58S993_TOBAC</name>
<protein>
    <submittedName>
        <fullName evidence="2">Uncharacterized protein LOC142166363</fullName>
    </submittedName>
</protein>
<sequence>MKLVTWNIRGLNKIYKQKELNKFLNENKVGIVAIVEHRVKHQVAVKFVNKVAVEWNWSFNYQHTGKGRIWVLWNPTYFDFTILRTHEQFMHGLVKVYSLQMEFYFTDVYGLHTIQDMKVLWEELNCITQTMSDPWLLMGDFNVVLSVEDRVNGTPIQEAKSRDFKNFLQVTGVMEMKVEGRTFAWTNNHVYIRFDRELINPAWVQKWTHLEALVLDLLFSDHSPLSVTLEDRKEQVARPFKFYNYLVDHPEFMAIVETTWSRPNNSIPMVKVWKKLQKLKVESKILNKKEFAGISDRVKKTKEKLQVMFEEENYV</sequence>
<evidence type="ECO:0000313" key="2">
    <source>
        <dbReference type="RefSeq" id="XP_075081553.1"/>
    </source>
</evidence>
<gene>
    <name evidence="2" type="primary">LOC142166363</name>
</gene>
<dbReference type="RefSeq" id="XP_075081553.1">
    <property type="nucleotide sequence ID" value="XM_075225452.1"/>
</dbReference>
<evidence type="ECO:0000313" key="1">
    <source>
        <dbReference type="Proteomes" id="UP000790787"/>
    </source>
</evidence>